<dbReference type="EMBL" id="RDQO01000001">
    <property type="protein sequence ID" value="RMX07651.1"/>
    <property type="molecule type" value="Genomic_DNA"/>
</dbReference>
<dbReference type="EC" id="2.1.1.297" evidence="5"/>
<dbReference type="InterPro" id="IPR002052">
    <property type="entry name" value="DNA_methylase_N6_adenine_CS"/>
</dbReference>
<dbReference type="InterPro" id="IPR004556">
    <property type="entry name" value="HemK-like"/>
</dbReference>
<dbReference type="PROSITE" id="PS00092">
    <property type="entry name" value="N6_MTASE"/>
    <property type="match status" value="1"/>
</dbReference>
<feature type="binding site" evidence="5">
    <location>
        <position position="169"/>
    </location>
    <ligand>
        <name>S-adenosyl-L-methionine</name>
        <dbReference type="ChEBI" id="CHEBI:59789"/>
    </ligand>
</feature>
<evidence type="ECO:0000256" key="4">
    <source>
        <dbReference type="ARBA" id="ARBA00048391"/>
    </source>
</evidence>
<evidence type="ECO:0000256" key="1">
    <source>
        <dbReference type="ARBA" id="ARBA00022603"/>
    </source>
</evidence>
<gene>
    <name evidence="5 8" type="primary">prmC</name>
    <name evidence="8" type="ORF">D8I35_00430</name>
</gene>
<feature type="binding site" evidence="5">
    <location>
        <position position="142"/>
    </location>
    <ligand>
        <name>S-adenosyl-L-methionine</name>
        <dbReference type="ChEBI" id="CHEBI:59789"/>
    </ligand>
</feature>
<dbReference type="FunFam" id="3.40.50.150:FF:000053">
    <property type="entry name" value="Release factor glutamine methyltransferase"/>
    <property type="match status" value="1"/>
</dbReference>
<keyword evidence="3 5" id="KW-0949">S-adenosyl-L-methionine</keyword>
<feature type="domain" description="Release factor glutamine methyltransferase N-terminal" evidence="7">
    <location>
        <begin position="5"/>
        <end position="73"/>
    </location>
</feature>
<keyword evidence="2 5" id="KW-0808">Transferase</keyword>
<evidence type="ECO:0000259" key="6">
    <source>
        <dbReference type="Pfam" id="PF05175"/>
    </source>
</evidence>
<dbReference type="Proteomes" id="UP000278006">
    <property type="component" value="Unassembled WGS sequence"/>
</dbReference>
<dbReference type="AlphaFoldDB" id="A0A3M6QXL7"/>
<keyword evidence="9" id="KW-1185">Reference proteome</keyword>
<dbReference type="Gene3D" id="1.10.8.10">
    <property type="entry name" value="DNA helicase RuvA subunit, C-terminal domain"/>
    <property type="match status" value="1"/>
</dbReference>
<dbReference type="SUPFAM" id="SSF53335">
    <property type="entry name" value="S-adenosyl-L-methionine-dependent methyltransferases"/>
    <property type="match status" value="1"/>
</dbReference>
<dbReference type="HAMAP" id="MF_02126">
    <property type="entry name" value="RF_methyltr_PrmC"/>
    <property type="match status" value="1"/>
</dbReference>
<accession>A0A3M6QXL7</accession>
<protein>
    <recommendedName>
        <fullName evidence="5">Release factor glutamine methyltransferase</fullName>
        <shortName evidence="5">RF MTase</shortName>
        <ecNumber evidence="5">2.1.1.297</ecNumber>
    </recommendedName>
    <alternativeName>
        <fullName evidence="5">N5-glutamine methyltransferase PrmC</fullName>
    </alternativeName>
    <alternativeName>
        <fullName evidence="5">Protein-(glutamine-N5) MTase PrmC</fullName>
    </alternativeName>
    <alternativeName>
        <fullName evidence="5">Protein-glutamine N-methyltransferase PrmC</fullName>
    </alternativeName>
</protein>
<proteinExistence type="inferred from homology"/>
<dbReference type="RefSeq" id="WP_122225772.1">
    <property type="nucleotide sequence ID" value="NZ_RDQO01000001.1"/>
</dbReference>
<feature type="binding site" evidence="5">
    <location>
        <position position="187"/>
    </location>
    <ligand>
        <name>S-adenosyl-L-methionine</name>
        <dbReference type="ChEBI" id="CHEBI:59789"/>
    </ligand>
</feature>
<dbReference type="NCBIfam" id="TIGR00536">
    <property type="entry name" value="hemK_fam"/>
    <property type="match status" value="1"/>
</dbReference>
<keyword evidence="1 5" id="KW-0489">Methyltransferase</keyword>
<comment type="caution">
    <text evidence="8">The sequence shown here is derived from an EMBL/GenBank/DDBJ whole genome shotgun (WGS) entry which is preliminary data.</text>
</comment>
<dbReference type="InterPro" id="IPR007848">
    <property type="entry name" value="Small_mtfrase_dom"/>
</dbReference>
<dbReference type="PANTHER" id="PTHR18895">
    <property type="entry name" value="HEMK METHYLTRANSFERASE"/>
    <property type="match status" value="1"/>
</dbReference>
<evidence type="ECO:0000256" key="2">
    <source>
        <dbReference type="ARBA" id="ARBA00022679"/>
    </source>
</evidence>
<dbReference type="GO" id="GO:0032259">
    <property type="term" value="P:methylation"/>
    <property type="evidence" value="ECO:0007669"/>
    <property type="project" value="UniProtKB-KW"/>
</dbReference>
<evidence type="ECO:0000256" key="5">
    <source>
        <dbReference type="HAMAP-Rule" id="MF_02126"/>
    </source>
</evidence>
<evidence type="ECO:0000313" key="8">
    <source>
        <dbReference type="EMBL" id="RMX07651.1"/>
    </source>
</evidence>
<evidence type="ECO:0000256" key="3">
    <source>
        <dbReference type="ARBA" id="ARBA00022691"/>
    </source>
</evidence>
<dbReference type="NCBIfam" id="TIGR03534">
    <property type="entry name" value="RF_mod_PrmC"/>
    <property type="match status" value="1"/>
</dbReference>
<comment type="function">
    <text evidence="5">Methylates the class 1 translation termination release factors RF1/PrfA and RF2/PrfB on the glutamine residue of the universally conserved GGQ motif.</text>
</comment>
<dbReference type="Pfam" id="PF05175">
    <property type="entry name" value="MTS"/>
    <property type="match status" value="1"/>
</dbReference>
<feature type="domain" description="Methyltransferase small" evidence="6">
    <location>
        <begin position="111"/>
        <end position="196"/>
    </location>
</feature>
<dbReference type="InterPro" id="IPR050320">
    <property type="entry name" value="N5-glutamine_MTase"/>
</dbReference>
<feature type="binding site" evidence="5">
    <location>
        <begin position="187"/>
        <end position="190"/>
    </location>
    <ligand>
        <name>substrate</name>
    </ligand>
</feature>
<comment type="catalytic activity">
    <reaction evidence="4 5">
        <text>L-glutaminyl-[peptide chain release factor] + S-adenosyl-L-methionine = N(5)-methyl-L-glutaminyl-[peptide chain release factor] + S-adenosyl-L-homocysteine + H(+)</text>
        <dbReference type="Rhea" id="RHEA:42896"/>
        <dbReference type="Rhea" id="RHEA-COMP:10271"/>
        <dbReference type="Rhea" id="RHEA-COMP:10272"/>
        <dbReference type="ChEBI" id="CHEBI:15378"/>
        <dbReference type="ChEBI" id="CHEBI:30011"/>
        <dbReference type="ChEBI" id="CHEBI:57856"/>
        <dbReference type="ChEBI" id="CHEBI:59789"/>
        <dbReference type="ChEBI" id="CHEBI:61891"/>
        <dbReference type="EC" id="2.1.1.297"/>
    </reaction>
</comment>
<dbReference type="Pfam" id="PF17827">
    <property type="entry name" value="PrmC_N"/>
    <property type="match status" value="1"/>
</dbReference>
<dbReference type="Gene3D" id="3.40.50.150">
    <property type="entry name" value="Vaccinia Virus protein VP39"/>
    <property type="match status" value="1"/>
</dbReference>
<dbReference type="InterPro" id="IPR040758">
    <property type="entry name" value="PrmC_N"/>
</dbReference>
<dbReference type="OrthoDB" id="9800643at2"/>
<dbReference type="InterPro" id="IPR029063">
    <property type="entry name" value="SAM-dependent_MTases_sf"/>
</dbReference>
<name>A0A3M6QXL7_9BURK</name>
<evidence type="ECO:0000313" key="9">
    <source>
        <dbReference type="Proteomes" id="UP000278006"/>
    </source>
</evidence>
<dbReference type="GO" id="GO:0003676">
    <property type="term" value="F:nucleic acid binding"/>
    <property type="evidence" value="ECO:0007669"/>
    <property type="project" value="InterPro"/>
</dbReference>
<sequence length="278" mass="29965">MPTIAQALRQAQAEGLDRLDAQLLLLHALGQPRQSRAWLLSHDECALDQAEQALYQQLCTQRRDGVPLAYLVGEREFFGLPLQVGPAVLDPRPDTETLVEWALDTLRLLPATARVLDLGTGSGAIALAIQSQRPDAQVWASDASAAALAQARANGGALGLPVHWLEGSWFEPVAAAGLAAFDLIVSNPPYIAEDDPHLAALRHEPISALSSGPDGLRDLHHIIATAPAYLRPGGHLLLEHGWQQHAAVADYLNQYGYVDVGGRRDLAGHWRCTGGRRP</sequence>
<evidence type="ECO:0000259" key="7">
    <source>
        <dbReference type="Pfam" id="PF17827"/>
    </source>
</evidence>
<dbReference type="InterPro" id="IPR019874">
    <property type="entry name" value="RF_methyltr_PrmC"/>
</dbReference>
<organism evidence="8 9">
    <name type="scientific">Corticibacter populi</name>
    <dbReference type="NCBI Taxonomy" id="1550736"/>
    <lineage>
        <taxon>Bacteria</taxon>
        <taxon>Pseudomonadati</taxon>
        <taxon>Pseudomonadota</taxon>
        <taxon>Betaproteobacteria</taxon>
        <taxon>Burkholderiales</taxon>
        <taxon>Comamonadaceae</taxon>
        <taxon>Corticibacter</taxon>
    </lineage>
</organism>
<dbReference type="GO" id="GO:0102559">
    <property type="term" value="F:peptide chain release factor N(5)-glutamine methyltransferase activity"/>
    <property type="evidence" value="ECO:0007669"/>
    <property type="project" value="UniProtKB-EC"/>
</dbReference>
<dbReference type="CDD" id="cd02440">
    <property type="entry name" value="AdoMet_MTases"/>
    <property type="match status" value="1"/>
</dbReference>
<reference evidence="8 9" key="1">
    <citation type="submission" date="2018-10" db="EMBL/GenBank/DDBJ databases">
        <title>Draft genome of Cortibacter populi DSM10536.</title>
        <authorList>
            <person name="Bernier A.-M."/>
            <person name="Bernard K."/>
        </authorList>
    </citation>
    <scope>NUCLEOTIDE SEQUENCE [LARGE SCALE GENOMIC DNA]</scope>
    <source>
        <strain evidence="8 9">DSM 105136</strain>
    </source>
</reference>
<feature type="binding site" evidence="5">
    <location>
        <begin position="119"/>
        <end position="123"/>
    </location>
    <ligand>
        <name>S-adenosyl-L-methionine</name>
        <dbReference type="ChEBI" id="CHEBI:59789"/>
    </ligand>
</feature>
<comment type="similarity">
    <text evidence="5">Belongs to the protein N5-glutamine methyltransferase family. PrmC subfamily.</text>
</comment>
<dbReference type="PANTHER" id="PTHR18895:SF74">
    <property type="entry name" value="MTRF1L RELEASE FACTOR GLUTAMINE METHYLTRANSFERASE"/>
    <property type="match status" value="1"/>
</dbReference>